<dbReference type="InterPro" id="IPR014710">
    <property type="entry name" value="RmlC-like_jellyroll"/>
</dbReference>
<feature type="binding site" evidence="2">
    <location>
        <position position="79"/>
    </location>
    <ligand>
        <name>Fe cation</name>
        <dbReference type="ChEBI" id="CHEBI:24875"/>
    </ligand>
</feature>
<dbReference type="PANTHER" id="PTHR13903:SF8">
    <property type="entry name" value="PIRIN"/>
    <property type="match status" value="1"/>
</dbReference>
<keyword evidence="2" id="KW-0479">Metal-binding</keyword>
<dbReference type="Proteomes" id="UP000288259">
    <property type="component" value="Unassembled WGS sequence"/>
</dbReference>
<dbReference type="InterPro" id="IPR003829">
    <property type="entry name" value="Pirin_N_dom"/>
</dbReference>
<dbReference type="PIRSF" id="PIRSF006232">
    <property type="entry name" value="Pirin"/>
    <property type="match status" value="1"/>
</dbReference>
<keyword evidence="7" id="KW-1185">Reference proteome</keyword>
<keyword evidence="2" id="KW-0408">Iron</keyword>
<dbReference type="GO" id="GO:0046872">
    <property type="term" value="F:metal ion binding"/>
    <property type="evidence" value="ECO:0007669"/>
    <property type="project" value="UniProtKB-KW"/>
</dbReference>
<gene>
    <name evidence="6" type="ORF">CWI71_04645</name>
</gene>
<name>A0A432YME9_9GAMM</name>
<dbReference type="Pfam" id="PF05726">
    <property type="entry name" value="Pirin_C"/>
    <property type="match status" value="1"/>
</dbReference>
<dbReference type="RefSeq" id="WP_126754107.1">
    <property type="nucleotide sequence ID" value="NZ_PIPY01000004.1"/>
</dbReference>
<comment type="caution">
    <text evidence="6">The sequence shown here is derived from an EMBL/GenBank/DDBJ whole genome shotgun (WGS) entry which is preliminary data.</text>
</comment>
<feature type="domain" description="Pirin N-terminal" evidence="4">
    <location>
        <begin position="38"/>
        <end position="139"/>
    </location>
</feature>
<dbReference type="PANTHER" id="PTHR13903">
    <property type="entry name" value="PIRIN-RELATED"/>
    <property type="match status" value="1"/>
</dbReference>
<feature type="binding site" evidence="2">
    <location>
        <position position="77"/>
    </location>
    <ligand>
        <name>Fe cation</name>
        <dbReference type="ChEBI" id="CHEBI:24875"/>
    </ligand>
</feature>
<dbReference type="CDD" id="cd02909">
    <property type="entry name" value="cupin_pirin_N"/>
    <property type="match status" value="1"/>
</dbReference>
<dbReference type="OrthoDB" id="9780903at2"/>
<dbReference type="InterPro" id="IPR008778">
    <property type="entry name" value="Pirin_C_dom"/>
</dbReference>
<feature type="binding site" evidence="2">
    <location>
        <position position="123"/>
    </location>
    <ligand>
        <name>Fe cation</name>
        <dbReference type="ChEBI" id="CHEBI:24875"/>
    </ligand>
</feature>
<feature type="domain" description="Pirin C-terminal" evidence="5">
    <location>
        <begin position="204"/>
        <end position="292"/>
    </location>
</feature>
<dbReference type="EMBL" id="PIPY01000004">
    <property type="protein sequence ID" value="RUO62144.1"/>
    <property type="molecule type" value="Genomic_DNA"/>
</dbReference>
<comment type="cofactor">
    <cofactor evidence="2">
        <name>Fe cation</name>
        <dbReference type="ChEBI" id="CHEBI:24875"/>
    </cofactor>
    <text evidence="2">Binds 1 Fe cation per subunit.</text>
</comment>
<dbReference type="CDD" id="cd02247">
    <property type="entry name" value="cupin_pirin_C"/>
    <property type="match status" value="1"/>
</dbReference>
<organism evidence="6 7">
    <name type="scientific">Pseudidiomarina insulisalsae</name>
    <dbReference type="NCBI Taxonomy" id="575789"/>
    <lineage>
        <taxon>Bacteria</taxon>
        <taxon>Pseudomonadati</taxon>
        <taxon>Pseudomonadota</taxon>
        <taxon>Gammaproteobacteria</taxon>
        <taxon>Alteromonadales</taxon>
        <taxon>Idiomarinaceae</taxon>
        <taxon>Pseudidiomarina</taxon>
    </lineage>
</organism>
<evidence type="ECO:0000259" key="5">
    <source>
        <dbReference type="Pfam" id="PF05726"/>
    </source>
</evidence>
<dbReference type="InterPro" id="IPR012093">
    <property type="entry name" value="Pirin"/>
</dbReference>
<sequence>MTRTRADSEDQPVPCESAHLRRDALVVPAQARQLTPQMRVFRSLPQRQLRMIGPWCFVDHFGPVATADYRQFDIPPHPHIGLQTITWLLSGQLLHQDSLGYEQPLRAGELNLMTAGNGISHAEVAAAQVQDPLHGLQLWAALPEANEATTARFDHYKNLPQFALGECQATLVIGDYVAGERRYHSPALQFHPTFAMQLKTPRVAVAELQLEADYEYGLYVVSGRADLLGKTAVAHELLYLGSGRKSVTIELAADTLVMVIGGEAFAQPVQMWWNFVSSDAERIRIAQREWNGEHERFGKVASYRGERLLAPELPASKTKEQ</sequence>
<dbReference type="Gene3D" id="2.60.120.10">
    <property type="entry name" value="Jelly Rolls"/>
    <property type="match status" value="2"/>
</dbReference>
<dbReference type="InterPro" id="IPR011051">
    <property type="entry name" value="RmlC_Cupin_sf"/>
</dbReference>
<protein>
    <submittedName>
        <fullName evidence="6">Pirin family protein</fullName>
    </submittedName>
</protein>
<reference evidence="7" key="1">
    <citation type="journal article" date="2018" name="Front. Microbiol.">
        <title>Genome-Based Analysis Reveals the Taxonomy and Diversity of the Family Idiomarinaceae.</title>
        <authorList>
            <person name="Liu Y."/>
            <person name="Lai Q."/>
            <person name="Shao Z."/>
        </authorList>
    </citation>
    <scope>NUCLEOTIDE SEQUENCE [LARGE SCALE GENOMIC DNA]</scope>
    <source>
        <strain evidence="7">CVS-6</strain>
    </source>
</reference>
<evidence type="ECO:0000256" key="3">
    <source>
        <dbReference type="RuleBase" id="RU003457"/>
    </source>
</evidence>
<comment type="similarity">
    <text evidence="1 3">Belongs to the pirin family.</text>
</comment>
<evidence type="ECO:0000313" key="6">
    <source>
        <dbReference type="EMBL" id="RUO62144.1"/>
    </source>
</evidence>
<accession>A0A432YME9</accession>
<evidence type="ECO:0000313" key="7">
    <source>
        <dbReference type="Proteomes" id="UP000288259"/>
    </source>
</evidence>
<feature type="binding site" evidence="2">
    <location>
        <position position="121"/>
    </location>
    <ligand>
        <name>Fe cation</name>
        <dbReference type="ChEBI" id="CHEBI:24875"/>
    </ligand>
</feature>
<dbReference type="Pfam" id="PF02678">
    <property type="entry name" value="Pirin"/>
    <property type="match status" value="1"/>
</dbReference>
<evidence type="ECO:0000256" key="2">
    <source>
        <dbReference type="PIRSR" id="PIRSR006232-1"/>
    </source>
</evidence>
<dbReference type="AlphaFoldDB" id="A0A432YME9"/>
<evidence type="ECO:0000256" key="1">
    <source>
        <dbReference type="ARBA" id="ARBA00008416"/>
    </source>
</evidence>
<dbReference type="SUPFAM" id="SSF51182">
    <property type="entry name" value="RmlC-like cupins"/>
    <property type="match status" value="1"/>
</dbReference>
<evidence type="ECO:0000259" key="4">
    <source>
        <dbReference type="Pfam" id="PF02678"/>
    </source>
</evidence>
<proteinExistence type="inferred from homology"/>